<dbReference type="Proteomes" id="UP000293331">
    <property type="component" value="Unassembled WGS sequence"/>
</dbReference>
<evidence type="ECO:0000313" key="1">
    <source>
        <dbReference type="EMBL" id="RYU91346.1"/>
    </source>
</evidence>
<name>A0A4Q5LPK8_9SPHI</name>
<dbReference type="OrthoDB" id="7283415at2"/>
<organism evidence="1 2">
    <name type="scientific">Mucilaginibacter terrigena</name>
    <dbReference type="NCBI Taxonomy" id="2492395"/>
    <lineage>
        <taxon>Bacteria</taxon>
        <taxon>Pseudomonadati</taxon>
        <taxon>Bacteroidota</taxon>
        <taxon>Sphingobacteriia</taxon>
        <taxon>Sphingobacteriales</taxon>
        <taxon>Sphingobacteriaceae</taxon>
        <taxon>Mucilaginibacter</taxon>
    </lineage>
</organism>
<comment type="caution">
    <text evidence="1">The sequence shown here is derived from an EMBL/GenBank/DDBJ whole genome shotgun (WGS) entry which is preliminary data.</text>
</comment>
<sequence>MIYHDPATVWSPRDCIDNVQLLYDGGLTDVYSLAIVTWEGQERIGIRWNVNQREWADPAKASNTVRCIGEPNSRGYPTWFIMPEVFLSSLLSGNNKVATVLREALDRIDAAGQ</sequence>
<protein>
    <submittedName>
        <fullName evidence="1">Uncharacterized protein</fullName>
    </submittedName>
</protein>
<dbReference type="RefSeq" id="WP_129875605.1">
    <property type="nucleotide sequence ID" value="NZ_SEWG01000002.1"/>
</dbReference>
<proteinExistence type="predicted"/>
<gene>
    <name evidence="1" type="ORF">EWM62_05240</name>
</gene>
<accession>A0A4Q5LPK8</accession>
<dbReference type="EMBL" id="SEWG01000002">
    <property type="protein sequence ID" value="RYU91346.1"/>
    <property type="molecule type" value="Genomic_DNA"/>
</dbReference>
<reference evidence="1 2" key="1">
    <citation type="submission" date="2019-02" db="EMBL/GenBank/DDBJ databases">
        <title>Bacterial novel species Mucilaginibacter sp. 17JY9-4 isolated from soil.</title>
        <authorList>
            <person name="Jung H.-Y."/>
        </authorList>
    </citation>
    <scope>NUCLEOTIDE SEQUENCE [LARGE SCALE GENOMIC DNA]</scope>
    <source>
        <strain evidence="1 2">17JY9-4</strain>
    </source>
</reference>
<dbReference type="AlphaFoldDB" id="A0A4Q5LPK8"/>
<evidence type="ECO:0000313" key="2">
    <source>
        <dbReference type="Proteomes" id="UP000293331"/>
    </source>
</evidence>
<keyword evidence="2" id="KW-1185">Reference proteome</keyword>